<evidence type="ECO:0000256" key="4">
    <source>
        <dbReference type="ARBA" id="ARBA00023136"/>
    </source>
</evidence>
<evidence type="ECO:0000256" key="1">
    <source>
        <dbReference type="ARBA" id="ARBA00004141"/>
    </source>
</evidence>
<sequence length="167" mass="18086">MQLLTTTSSYVLLAATTTFFVNTYHVSLTTKARKKSGLKYPVAYASKELADKDPNAYMFNCGEHHFMECELCRVGSNSSNAAQRAHANFTENLTPFLGALLVTGLRYPILAACLGGGWTLSRIVYAAGYTSSSGPKGRTVGSAGHFLIDTTLKFLALYTSVMFVMGE</sequence>
<dbReference type="GO" id="GO:0004364">
    <property type="term" value="F:glutathione transferase activity"/>
    <property type="evidence" value="ECO:0007669"/>
    <property type="project" value="TreeGrafter"/>
</dbReference>
<dbReference type="RefSeq" id="XP_007919078.1">
    <property type="nucleotide sequence ID" value="XM_007920887.1"/>
</dbReference>
<gene>
    <name evidence="5" type="ORF">UCRPA7_8373</name>
</gene>
<dbReference type="InterPro" id="IPR050997">
    <property type="entry name" value="MAPEG"/>
</dbReference>
<evidence type="ECO:0000313" key="5">
    <source>
        <dbReference type="EMBL" id="EON96113.1"/>
    </source>
</evidence>
<dbReference type="InterPro" id="IPR001129">
    <property type="entry name" value="Membr-assoc_MAPEG"/>
</dbReference>
<accession>R8B9Z0</accession>
<dbReference type="PANTHER" id="PTHR10250">
    <property type="entry name" value="MICROSOMAL GLUTATHIONE S-TRANSFERASE"/>
    <property type="match status" value="1"/>
</dbReference>
<dbReference type="AlphaFoldDB" id="R8B9Z0"/>
<keyword evidence="3" id="KW-1133">Transmembrane helix</keyword>
<dbReference type="GO" id="GO:0016020">
    <property type="term" value="C:membrane"/>
    <property type="evidence" value="ECO:0007669"/>
    <property type="project" value="UniProtKB-SubCell"/>
</dbReference>
<dbReference type="GeneID" id="19329217"/>
<dbReference type="GO" id="GO:0005783">
    <property type="term" value="C:endoplasmic reticulum"/>
    <property type="evidence" value="ECO:0007669"/>
    <property type="project" value="TreeGrafter"/>
</dbReference>
<dbReference type="GO" id="GO:0004602">
    <property type="term" value="F:glutathione peroxidase activity"/>
    <property type="evidence" value="ECO:0007669"/>
    <property type="project" value="TreeGrafter"/>
</dbReference>
<dbReference type="Proteomes" id="UP000014074">
    <property type="component" value="Unassembled WGS sequence"/>
</dbReference>
<dbReference type="GO" id="GO:0005635">
    <property type="term" value="C:nuclear envelope"/>
    <property type="evidence" value="ECO:0007669"/>
    <property type="project" value="TreeGrafter"/>
</dbReference>
<dbReference type="eggNOG" id="ENOG502S4E5">
    <property type="taxonomic scope" value="Eukaryota"/>
</dbReference>
<dbReference type="HOGENOM" id="CLU_110291_1_2_1"/>
<dbReference type="Gene3D" id="1.20.120.550">
    <property type="entry name" value="Membrane associated eicosanoid/glutathione metabolism-like domain"/>
    <property type="match status" value="1"/>
</dbReference>
<evidence type="ECO:0000256" key="3">
    <source>
        <dbReference type="ARBA" id="ARBA00022989"/>
    </source>
</evidence>
<name>R8B9Z0_PHAM7</name>
<dbReference type="KEGG" id="tmn:UCRPA7_8373"/>
<dbReference type="PANTHER" id="PTHR10250:SF26">
    <property type="entry name" value="GLUTATHIONE S-TRANSFERASE 3, MITOCHONDRIAL"/>
    <property type="match status" value="1"/>
</dbReference>
<protein>
    <submittedName>
        <fullName evidence="5">Putative microsomal glutathione s-transferase protein</fullName>
    </submittedName>
</protein>
<dbReference type="SUPFAM" id="SSF161084">
    <property type="entry name" value="MAPEG domain-like"/>
    <property type="match status" value="1"/>
</dbReference>
<organism evidence="5 6">
    <name type="scientific">Phaeoacremonium minimum (strain UCR-PA7)</name>
    <name type="common">Esca disease fungus</name>
    <name type="synonym">Togninia minima</name>
    <dbReference type="NCBI Taxonomy" id="1286976"/>
    <lineage>
        <taxon>Eukaryota</taxon>
        <taxon>Fungi</taxon>
        <taxon>Dikarya</taxon>
        <taxon>Ascomycota</taxon>
        <taxon>Pezizomycotina</taxon>
        <taxon>Sordariomycetes</taxon>
        <taxon>Sordariomycetidae</taxon>
        <taxon>Togniniales</taxon>
        <taxon>Togniniaceae</taxon>
        <taxon>Phaeoacremonium</taxon>
    </lineage>
</organism>
<dbReference type="InterPro" id="IPR023352">
    <property type="entry name" value="MAPEG-like_dom_sf"/>
</dbReference>
<evidence type="ECO:0000256" key="2">
    <source>
        <dbReference type="ARBA" id="ARBA00022692"/>
    </source>
</evidence>
<comment type="subcellular location">
    <subcellularLocation>
        <location evidence="1">Membrane</location>
        <topology evidence="1">Multi-pass membrane protein</topology>
    </subcellularLocation>
</comment>
<keyword evidence="5" id="KW-0808">Transferase</keyword>
<proteinExistence type="predicted"/>
<dbReference type="EMBL" id="KB933360">
    <property type="protein sequence ID" value="EON96113.1"/>
    <property type="molecule type" value="Genomic_DNA"/>
</dbReference>
<keyword evidence="6" id="KW-1185">Reference proteome</keyword>
<dbReference type="Pfam" id="PF01124">
    <property type="entry name" value="MAPEG"/>
    <property type="match status" value="1"/>
</dbReference>
<evidence type="ECO:0000313" key="6">
    <source>
        <dbReference type="Proteomes" id="UP000014074"/>
    </source>
</evidence>
<keyword evidence="4" id="KW-0472">Membrane</keyword>
<dbReference type="OrthoDB" id="410651at2759"/>
<keyword evidence="2" id="KW-0812">Transmembrane</keyword>
<reference evidence="6" key="1">
    <citation type="journal article" date="2013" name="Genome Announc.">
        <title>Draft genome sequence of the ascomycete Phaeoacremonium aleophilum strain UCR-PA7, a causal agent of the esca disease complex in grapevines.</title>
        <authorList>
            <person name="Blanco-Ulate B."/>
            <person name="Rolshausen P."/>
            <person name="Cantu D."/>
        </authorList>
    </citation>
    <scope>NUCLEOTIDE SEQUENCE [LARGE SCALE GENOMIC DNA]</scope>
    <source>
        <strain evidence="6">UCR-PA7</strain>
    </source>
</reference>